<dbReference type="PROSITE" id="PS51078">
    <property type="entry name" value="ICLR_ED"/>
    <property type="match status" value="1"/>
</dbReference>
<keyword evidence="1" id="KW-0805">Transcription regulation</keyword>
<dbReference type="SMART" id="SM00346">
    <property type="entry name" value="HTH_ICLR"/>
    <property type="match status" value="1"/>
</dbReference>
<reference evidence="6 7" key="1">
    <citation type="submission" date="2024-03" db="EMBL/GenBank/DDBJ databases">
        <title>Novel species of the genus Variovorax.</title>
        <authorList>
            <person name="Liu Q."/>
            <person name="Xin Y.-H."/>
        </authorList>
    </citation>
    <scope>NUCLEOTIDE SEQUENCE [LARGE SCALE GENOMIC DNA]</scope>
    <source>
        <strain evidence="6 7">KACC 18899</strain>
    </source>
</reference>
<feature type="domain" description="IclR-ED" evidence="5">
    <location>
        <begin position="63"/>
        <end position="239"/>
    </location>
</feature>
<feature type="domain" description="HTH iclR-type" evidence="4">
    <location>
        <begin position="1"/>
        <end position="62"/>
    </location>
</feature>
<evidence type="ECO:0000256" key="2">
    <source>
        <dbReference type="ARBA" id="ARBA00023125"/>
    </source>
</evidence>
<dbReference type="Pfam" id="PF09339">
    <property type="entry name" value="HTH_IclR"/>
    <property type="match status" value="1"/>
</dbReference>
<sequence>MSSLNRMLAVLDLFSGDKRAWTAEEMAEKLGYTLATVYRYVRELSDAGLLRGDSGATFVLGPRIIELDYQLRVGDPLIGAARSPMGKLAATTGCDVVLATEYAGHIVTIHHETGSEPISASYSRGRRMPLFRGATSLGLLSALPRQRLRKLHEAEEGAPDWDALLERIKKIRRDGYAVTIAELDPDLVGIAIPLVSNEHRVVASLGFIMSKARYSLTDVGQSVSMLENCAHDILARLGARVTPA</sequence>
<dbReference type="RefSeq" id="WP_340359575.1">
    <property type="nucleotide sequence ID" value="NZ_JBBKZU010000012.1"/>
</dbReference>
<dbReference type="InterPro" id="IPR005471">
    <property type="entry name" value="Tscrpt_reg_IclR_N"/>
</dbReference>
<dbReference type="SUPFAM" id="SSF55781">
    <property type="entry name" value="GAF domain-like"/>
    <property type="match status" value="1"/>
</dbReference>
<dbReference type="InterPro" id="IPR036390">
    <property type="entry name" value="WH_DNA-bd_sf"/>
</dbReference>
<organism evidence="6 7">
    <name type="scientific">Variovorax ureilyticus</name>
    <dbReference type="NCBI Taxonomy" id="1836198"/>
    <lineage>
        <taxon>Bacteria</taxon>
        <taxon>Pseudomonadati</taxon>
        <taxon>Pseudomonadota</taxon>
        <taxon>Betaproteobacteria</taxon>
        <taxon>Burkholderiales</taxon>
        <taxon>Comamonadaceae</taxon>
        <taxon>Variovorax</taxon>
    </lineage>
</organism>
<dbReference type="Gene3D" id="3.30.450.40">
    <property type="match status" value="1"/>
</dbReference>
<dbReference type="PANTHER" id="PTHR30136">
    <property type="entry name" value="HELIX-TURN-HELIX TRANSCRIPTIONAL REGULATOR, ICLR FAMILY"/>
    <property type="match status" value="1"/>
</dbReference>
<evidence type="ECO:0000313" key="7">
    <source>
        <dbReference type="Proteomes" id="UP001365846"/>
    </source>
</evidence>
<comment type="caution">
    <text evidence="6">The sequence shown here is derived from an EMBL/GenBank/DDBJ whole genome shotgun (WGS) entry which is preliminary data.</text>
</comment>
<keyword evidence="2" id="KW-0238">DNA-binding</keyword>
<dbReference type="SUPFAM" id="SSF46785">
    <property type="entry name" value="Winged helix' DNA-binding domain"/>
    <property type="match status" value="1"/>
</dbReference>
<dbReference type="Pfam" id="PF01614">
    <property type="entry name" value="IclR_C"/>
    <property type="match status" value="1"/>
</dbReference>
<dbReference type="InterPro" id="IPR036388">
    <property type="entry name" value="WH-like_DNA-bd_sf"/>
</dbReference>
<accession>A0ABU8VKZ0</accession>
<dbReference type="InterPro" id="IPR014757">
    <property type="entry name" value="Tscrpt_reg_IclR_C"/>
</dbReference>
<protein>
    <submittedName>
        <fullName evidence="6">IclR family transcriptional regulator</fullName>
    </submittedName>
</protein>
<dbReference type="Gene3D" id="1.10.10.10">
    <property type="entry name" value="Winged helix-like DNA-binding domain superfamily/Winged helix DNA-binding domain"/>
    <property type="match status" value="1"/>
</dbReference>
<evidence type="ECO:0000256" key="3">
    <source>
        <dbReference type="ARBA" id="ARBA00023163"/>
    </source>
</evidence>
<evidence type="ECO:0000256" key="1">
    <source>
        <dbReference type="ARBA" id="ARBA00023015"/>
    </source>
</evidence>
<evidence type="ECO:0000313" key="6">
    <source>
        <dbReference type="EMBL" id="MEJ8814344.1"/>
    </source>
</evidence>
<dbReference type="Proteomes" id="UP001365846">
    <property type="component" value="Unassembled WGS sequence"/>
</dbReference>
<name>A0ABU8VKZ0_9BURK</name>
<dbReference type="InterPro" id="IPR029016">
    <property type="entry name" value="GAF-like_dom_sf"/>
</dbReference>
<gene>
    <name evidence="6" type="ORF">WKW77_24905</name>
</gene>
<dbReference type="PROSITE" id="PS51077">
    <property type="entry name" value="HTH_ICLR"/>
    <property type="match status" value="1"/>
</dbReference>
<dbReference type="EMBL" id="JBBKZU010000012">
    <property type="protein sequence ID" value="MEJ8814344.1"/>
    <property type="molecule type" value="Genomic_DNA"/>
</dbReference>
<keyword evidence="7" id="KW-1185">Reference proteome</keyword>
<dbReference type="PANTHER" id="PTHR30136:SF24">
    <property type="entry name" value="HTH-TYPE TRANSCRIPTIONAL REPRESSOR ALLR"/>
    <property type="match status" value="1"/>
</dbReference>
<dbReference type="InterPro" id="IPR050707">
    <property type="entry name" value="HTH_MetabolicPath_Reg"/>
</dbReference>
<evidence type="ECO:0000259" key="4">
    <source>
        <dbReference type="PROSITE" id="PS51077"/>
    </source>
</evidence>
<evidence type="ECO:0000259" key="5">
    <source>
        <dbReference type="PROSITE" id="PS51078"/>
    </source>
</evidence>
<keyword evidence="3" id="KW-0804">Transcription</keyword>
<proteinExistence type="predicted"/>